<dbReference type="OrthoDB" id="543755at2759"/>
<evidence type="ECO:0000256" key="1">
    <source>
        <dbReference type="SAM" id="MobiDB-lite"/>
    </source>
</evidence>
<gene>
    <name evidence="3" type="ORF">FH972_025973</name>
</gene>
<comment type="caution">
    <text evidence="3">The sequence shown here is derived from an EMBL/GenBank/DDBJ whole genome shotgun (WGS) entry which is preliminary data.</text>
</comment>
<accession>A0A5N6L2K5</accession>
<organism evidence="3 4">
    <name type="scientific">Carpinus fangiana</name>
    <dbReference type="NCBI Taxonomy" id="176857"/>
    <lineage>
        <taxon>Eukaryota</taxon>
        <taxon>Viridiplantae</taxon>
        <taxon>Streptophyta</taxon>
        <taxon>Embryophyta</taxon>
        <taxon>Tracheophyta</taxon>
        <taxon>Spermatophyta</taxon>
        <taxon>Magnoliopsida</taxon>
        <taxon>eudicotyledons</taxon>
        <taxon>Gunneridae</taxon>
        <taxon>Pentapetalae</taxon>
        <taxon>rosids</taxon>
        <taxon>fabids</taxon>
        <taxon>Fagales</taxon>
        <taxon>Betulaceae</taxon>
        <taxon>Carpinus</taxon>
    </lineage>
</organism>
<dbReference type="Pfam" id="PF00561">
    <property type="entry name" value="Abhydrolase_1"/>
    <property type="match status" value="1"/>
</dbReference>
<reference evidence="3 4" key="1">
    <citation type="submission" date="2019-06" db="EMBL/GenBank/DDBJ databases">
        <title>A chromosomal-level reference genome of Carpinus fangiana (Coryloideae, Betulaceae).</title>
        <authorList>
            <person name="Yang X."/>
            <person name="Wang Z."/>
            <person name="Zhang L."/>
            <person name="Hao G."/>
            <person name="Liu J."/>
            <person name="Yang Y."/>
        </authorList>
    </citation>
    <scope>NUCLEOTIDE SEQUENCE [LARGE SCALE GENOMIC DNA]</scope>
    <source>
        <strain evidence="3">Cfa_2016G</strain>
        <tissue evidence="3">Leaf</tissue>
    </source>
</reference>
<dbReference type="InterPro" id="IPR029058">
    <property type="entry name" value="AB_hydrolase_fold"/>
</dbReference>
<feature type="domain" description="AB hydrolase-1" evidence="2">
    <location>
        <begin position="49"/>
        <end position="303"/>
    </location>
</feature>
<dbReference type="PANTHER" id="PTHR45763">
    <property type="entry name" value="HYDROLASE, ALPHA/BETA FOLD FAMILY PROTEIN, EXPRESSED-RELATED"/>
    <property type="match status" value="1"/>
</dbReference>
<proteinExistence type="predicted"/>
<evidence type="ECO:0000313" key="3">
    <source>
        <dbReference type="EMBL" id="KAB8616638.1"/>
    </source>
</evidence>
<name>A0A5N6L2K5_9ROSI</name>
<evidence type="ECO:0000313" key="4">
    <source>
        <dbReference type="Proteomes" id="UP000327013"/>
    </source>
</evidence>
<dbReference type="SUPFAM" id="SSF53474">
    <property type="entry name" value="alpha/beta-Hydrolases"/>
    <property type="match status" value="1"/>
</dbReference>
<dbReference type="InterPro" id="IPR000073">
    <property type="entry name" value="AB_hydrolase_1"/>
</dbReference>
<dbReference type="Proteomes" id="UP000327013">
    <property type="component" value="Unassembled WGS sequence"/>
</dbReference>
<dbReference type="PANTHER" id="PTHR45763:SF46">
    <property type="entry name" value="AB HYDROLASE-1 DOMAIN-CONTAINING PROTEIN"/>
    <property type="match status" value="1"/>
</dbReference>
<keyword evidence="4" id="KW-1185">Reference proteome</keyword>
<evidence type="ECO:0000259" key="2">
    <source>
        <dbReference type="Pfam" id="PF00561"/>
    </source>
</evidence>
<feature type="region of interest" description="Disordered" evidence="1">
    <location>
        <begin position="1"/>
        <end position="26"/>
    </location>
</feature>
<dbReference type="EMBL" id="VIBQ01000074">
    <property type="protein sequence ID" value="KAB8616638.1"/>
    <property type="molecule type" value="Genomic_DNA"/>
</dbReference>
<dbReference type="AlphaFoldDB" id="A0A5N6L2K5"/>
<sequence length="316" mass="34671">MASQTASHARTLASGAQSPHAASRDSQTLILPDGRTLGFAEYGPASGKPLFFFHGCPSARIEAALLEEKATKAGARIISPDRPGMGISSFQPNRALTDWPSDVQHLAQHLKLDVYRVLGGSGGGPYAVACAKMLPKASLKAVGILAGAGPWEAGLRGQNPTSKLTMYLAAYWPSALRYLSRKMIVEPQQRKSDEELLKDMDKFVARLSEKDRAAFEKEPEAKMALVQVMKESFKQGLDGYIQEGVILTRPWGFKLEDIDFGKVLLWYGTEDSNTPLAWGKYMADRIPNAILKEYPGETHFTLDTQIDEVLQELMAV</sequence>
<dbReference type="Gene3D" id="3.40.50.1820">
    <property type="entry name" value="alpha/beta hydrolase"/>
    <property type="match status" value="1"/>
</dbReference>
<protein>
    <recommendedName>
        <fullName evidence="2">AB hydrolase-1 domain-containing protein</fullName>
    </recommendedName>
</protein>